<protein>
    <submittedName>
        <fullName evidence="1">Uncharacterized protein</fullName>
    </submittedName>
</protein>
<accession>A0A2P2PRU8</accession>
<sequence>MRVTNFSGFRKYFITESRKLSPIIKPY</sequence>
<name>A0A2P2PRU8_RHIMU</name>
<proteinExistence type="predicted"/>
<reference evidence="1" key="1">
    <citation type="submission" date="2018-02" db="EMBL/GenBank/DDBJ databases">
        <title>Rhizophora mucronata_Transcriptome.</title>
        <authorList>
            <person name="Meera S.P."/>
            <person name="Sreeshan A."/>
            <person name="Augustine A."/>
        </authorList>
    </citation>
    <scope>NUCLEOTIDE SEQUENCE</scope>
    <source>
        <tissue evidence="1">Leaf</tissue>
    </source>
</reference>
<evidence type="ECO:0000313" key="1">
    <source>
        <dbReference type="EMBL" id="MBX57452.1"/>
    </source>
</evidence>
<organism evidence="1">
    <name type="scientific">Rhizophora mucronata</name>
    <name type="common">Asiatic mangrove</name>
    <dbReference type="NCBI Taxonomy" id="61149"/>
    <lineage>
        <taxon>Eukaryota</taxon>
        <taxon>Viridiplantae</taxon>
        <taxon>Streptophyta</taxon>
        <taxon>Embryophyta</taxon>
        <taxon>Tracheophyta</taxon>
        <taxon>Spermatophyta</taxon>
        <taxon>Magnoliopsida</taxon>
        <taxon>eudicotyledons</taxon>
        <taxon>Gunneridae</taxon>
        <taxon>Pentapetalae</taxon>
        <taxon>rosids</taxon>
        <taxon>fabids</taxon>
        <taxon>Malpighiales</taxon>
        <taxon>Rhizophoraceae</taxon>
        <taxon>Rhizophora</taxon>
    </lineage>
</organism>
<dbReference type="EMBL" id="GGEC01076968">
    <property type="protein sequence ID" value="MBX57452.1"/>
    <property type="molecule type" value="Transcribed_RNA"/>
</dbReference>
<dbReference type="AlphaFoldDB" id="A0A2P2PRU8"/>